<dbReference type="CDD" id="cd03820">
    <property type="entry name" value="GT4_AmsD-like"/>
    <property type="match status" value="1"/>
</dbReference>
<feature type="domain" description="Glycosyltransferase subfamily 4-like N-terminal" evidence="4">
    <location>
        <begin position="17"/>
        <end position="173"/>
    </location>
</feature>
<organism evidence="5 6">
    <name type="scientific">Acinetobacter boissieri</name>
    <dbReference type="NCBI Taxonomy" id="1219383"/>
    <lineage>
        <taxon>Bacteria</taxon>
        <taxon>Pseudomonadati</taxon>
        <taxon>Pseudomonadota</taxon>
        <taxon>Gammaproteobacteria</taxon>
        <taxon>Moraxellales</taxon>
        <taxon>Moraxellaceae</taxon>
        <taxon>Acinetobacter</taxon>
    </lineage>
</organism>
<dbReference type="GO" id="GO:0016757">
    <property type="term" value="F:glycosyltransferase activity"/>
    <property type="evidence" value="ECO:0007669"/>
    <property type="project" value="UniProtKB-KW"/>
</dbReference>
<gene>
    <name evidence="5" type="ORF">SAMN05421733_11149</name>
</gene>
<name>A0A1G6JHZ6_9GAMM</name>
<accession>A0A1G6JHZ6</accession>
<dbReference type="Pfam" id="PF00534">
    <property type="entry name" value="Glycos_transf_1"/>
    <property type="match status" value="1"/>
</dbReference>
<proteinExistence type="predicted"/>
<protein>
    <submittedName>
        <fullName evidence="5">Glycosyltransferase involved in cell wall bisynthesis</fullName>
    </submittedName>
</protein>
<dbReference type="PANTHER" id="PTHR12526">
    <property type="entry name" value="GLYCOSYLTRANSFERASE"/>
    <property type="match status" value="1"/>
</dbReference>
<evidence type="ECO:0000259" key="4">
    <source>
        <dbReference type="Pfam" id="PF13439"/>
    </source>
</evidence>
<keyword evidence="6" id="KW-1185">Reference proteome</keyword>
<evidence type="ECO:0000259" key="3">
    <source>
        <dbReference type="Pfam" id="PF00534"/>
    </source>
</evidence>
<dbReference type="Gene3D" id="3.40.50.2000">
    <property type="entry name" value="Glycogen Phosphorylase B"/>
    <property type="match status" value="2"/>
</dbReference>
<feature type="domain" description="Glycosyl transferase family 1" evidence="3">
    <location>
        <begin position="185"/>
        <end position="337"/>
    </location>
</feature>
<dbReference type="Pfam" id="PF13439">
    <property type="entry name" value="Glyco_transf_4"/>
    <property type="match status" value="1"/>
</dbReference>
<evidence type="ECO:0000313" key="5">
    <source>
        <dbReference type="EMBL" id="SDC18364.1"/>
    </source>
</evidence>
<dbReference type="RefSeq" id="WP_092749597.1">
    <property type="nucleotide sequence ID" value="NZ_FMYL01000011.1"/>
</dbReference>
<dbReference type="InterPro" id="IPR028098">
    <property type="entry name" value="Glyco_trans_4-like_N"/>
</dbReference>
<dbReference type="InterPro" id="IPR001296">
    <property type="entry name" value="Glyco_trans_1"/>
</dbReference>
<dbReference type="EMBL" id="FMYL01000011">
    <property type="protein sequence ID" value="SDC18364.1"/>
    <property type="molecule type" value="Genomic_DNA"/>
</dbReference>
<sequence length="362" mass="41133">MTRQKICFLIGNLNLSGGTERVTTLLANALAQQANTEVHILNIYAGDQPFFDLSARVKNHALFTQKVSMKKHAIASMWNIRHYVKTHQIDTLVVVDSISCVFTVPALFGLKVKHICWEHFSFHIDLNQKFRRWGRVLASRYCDAVVTLTQHDLAQWQQHLPKYKAYLCCIYNPLPFAVQTITATQQHKTVLSVGRLRHEKGFDLLLEAWRLVQKKYPDWRLQIVGSGVEEANLSVQREQLDLSGSVELHPATADLTPYYQQTSIYALSSRSEGFGMVLLEAMAFGIPIVAFDCPVGPKEILKTTHNSVVEPENHIALAEGLMQLMQNSKHYQTCADANLKDVSVYEIGQIVTQWQRLFARKN</sequence>
<evidence type="ECO:0000256" key="1">
    <source>
        <dbReference type="ARBA" id="ARBA00022676"/>
    </source>
</evidence>
<reference evidence="6" key="1">
    <citation type="submission" date="2016-09" db="EMBL/GenBank/DDBJ databases">
        <authorList>
            <person name="Varghese N."/>
            <person name="Submissions S."/>
        </authorList>
    </citation>
    <scope>NUCLEOTIDE SEQUENCE [LARGE SCALE GENOMIC DNA]</scope>
    <source>
        <strain evidence="6">ANC 4422</strain>
    </source>
</reference>
<dbReference type="Proteomes" id="UP000242501">
    <property type="component" value="Unassembled WGS sequence"/>
</dbReference>
<keyword evidence="2 5" id="KW-0808">Transferase</keyword>
<dbReference type="AlphaFoldDB" id="A0A1G6JHZ6"/>
<dbReference type="SUPFAM" id="SSF53756">
    <property type="entry name" value="UDP-Glycosyltransferase/glycogen phosphorylase"/>
    <property type="match status" value="1"/>
</dbReference>
<evidence type="ECO:0000256" key="2">
    <source>
        <dbReference type="ARBA" id="ARBA00022679"/>
    </source>
</evidence>
<keyword evidence="1" id="KW-0328">Glycosyltransferase</keyword>
<dbReference type="PANTHER" id="PTHR12526:SF629">
    <property type="entry name" value="TEICHURONIC ACID BIOSYNTHESIS GLYCOSYLTRANSFERASE TUAH-RELATED"/>
    <property type="match status" value="1"/>
</dbReference>
<dbReference type="GO" id="GO:1901135">
    <property type="term" value="P:carbohydrate derivative metabolic process"/>
    <property type="evidence" value="ECO:0007669"/>
    <property type="project" value="UniProtKB-ARBA"/>
</dbReference>
<dbReference type="STRING" id="1219383.SAMN05421733_11149"/>
<dbReference type="OrthoDB" id="9777346at2"/>
<evidence type="ECO:0000313" key="6">
    <source>
        <dbReference type="Proteomes" id="UP000242501"/>
    </source>
</evidence>